<protein>
    <recommendedName>
        <fullName evidence="2">AB hydrolase-1 domain-containing protein</fullName>
    </recommendedName>
</protein>
<dbReference type="InterPro" id="IPR029058">
    <property type="entry name" value="AB_hydrolase_fold"/>
</dbReference>
<gene>
    <name evidence="1" type="ORF">METZ01_LOCUS429372</name>
</gene>
<evidence type="ECO:0008006" key="2">
    <source>
        <dbReference type="Google" id="ProtNLM"/>
    </source>
</evidence>
<dbReference type="PANTHER" id="PTHR43194:SF2">
    <property type="entry name" value="PEROXISOMAL MEMBRANE PROTEIN LPX1"/>
    <property type="match status" value="1"/>
</dbReference>
<evidence type="ECO:0000313" key="1">
    <source>
        <dbReference type="EMBL" id="SVD76518.1"/>
    </source>
</evidence>
<feature type="non-terminal residue" evidence="1">
    <location>
        <position position="1"/>
    </location>
</feature>
<dbReference type="AlphaFoldDB" id="A0A382Y1Y1"/>
<dbReference type="Gene3D" id="3.40.50.1820">
    <property type="entry name" value="alpha/beta hydrolase"/>
    <property type="match status" value="1"/>
</dbReference>
<proteinExistence type="predicted"/>
<sequence>ASMGGGVSLLAIGTAKIDARALVLVDMAPKIEPEGSRKIQEFMNQKPDGFDTLEEVAEAIANYQPHRKRPRNLDGLVKNVRLAANGKYRWHWDPARRKHQVANNPAYRARLTECADTLTLPTLLVRGGLSDVLSEEGAQSFLKQCPHAEYVNVKDAAHMVAGDRNDIFAGSVIEFLNRVAPA</sequence>
<dbReference type="InterPro" id="IPR050228">
    <property type="entry name" value="Carboxylesterase_BioH"/>
</dbReference>
<name>A0A382Y1Y1_9ZZZZ</name>
<dbReference type="SUPFAM" id="SSF53474">
    <property type="entry name" value="alpha/beta-Hydrolases"/>
    <property type="match status" value="1"/>
</dbReference>
<accession>A0A382Y1Y1</accession>
<dbReference type="PANTHER" id="PTHR43194">
    <property type="entry name" value="HYDROLASE ALPHA/BETA FOLD FAMILY"/>
    <property type="match status" value="1"/>
</dbReference>
<reference evidence="1" key="1">
    <citation type="submission" date="2018-05" db="EMBL/GenBank/DDBJ databases">
        <authorList>
            <person name="Lanie J.A."/>
            <person name="Ng W.-L."/>
            <person name="Kazmierczak K.M."/>
            <person name="Andrzejewski T.M."/>
            <person name="Davidsen T.M."/>
            <person name="Wayne K.J."/>
            <person name="Tettelin H."/>
            <person name="Glass J.I."/>
            <person name="Rusch D."/>
            <person name="Podicherti R."/>
            <person name="Tsui H.-C.T."/>
            <person name="Winkler M.E."/>
        </authorList>
    </citation>
    <scope>NUCLEOTIDE SEQUENCE</scope>
</reference>
<organism evidence="1">
    <name type="scientific">marine metagenome</name>
    <dbReference type="NCBI Taxonomy" id="408172"/>
    <lineage>
        <taxon>unclassified sequences</taxon>
        <taxon>metagenomes</taxon>
        <taxon>ecological metagenomes</taxon>
    </lineage>
</organism>
<dbReference type="EMBL" id="UINC01171778">
    <property type="protein sequence ID" value="SVD76518.1"/>
    <property type="molecule type" value="Genomic_DNA"/>
</dbReference>